<feature type="domain" description="RNA polymerase sigma-70 region 2" evidence="6">
    <location>
        <begin position="24"/>
        <end position="94"/>
    </location>
</feature>
<keyword evidence="9" id="KW-1185">Reference proteome</keyword>
<dbReference type="EMBL" id="QLSZ01000001">
    <property type="protein sequence ID" value="RAR75762.1"/>
    <property type="molecule type" value="Genomic_DNA"/>
</dbReference>
<feature type="domain" description="RNA polymerase sigma-70 region 4" evidence="7">
    <location>
        <begin position="136"/>
        <end position="181"/>
    </location>
</feature>
<dbReference type="OrthoDB" id="1027298at2"/>
<organism evidence="8 9">
    <name type="scientific">Flavobacterium aciduliphilum</name>
    <dbReference type="NCBI Taxonomy" id="1101402"/>
    <lineage>
        <taxon>Bacteria</taxon>
        <taxon>Pseudomonadati</taxon>
        <taxon>Bacteroidota</taxon>
        <taxon>Flavobacteriia</taxon>
        <taxon>Flavobacteriales</taxon>
        <taxon>Flavobacteriaceae</taxon>
        <taxon>Flavobacterium</taxon>
    </lineage>
</organism>
<evidence type="ECO:0000256" key="3">
    <source>
        <dbReference type="ARBA" id="ARBA00023082"/>
    </source>
</evidence>
<dbReference type="Gene3D" id="1.10.1740.10">
    <property type="match status" value="1"/>
</dbReference>
<name>A0A328YU81_9FLAO</name>
<evidence type="ECO:0000313" key="8">
    <source>
        <dbReference type="EMBL" id="RAR75762.1"/>
    </source>
</evidence>
<dbReference type="InterPro" id="IPR039425">
    <property type="entry name" value="RNA_pol_sigma-70-like"/>
</dbReference>
<proteinExistence type="inferred from homology"/>
<dbReference type="InterPro" id="IPR013324">
    <property type="entry name" value="RNA_pol_sigma_r3/r4-like"/>
</dbReference>
<evidence type="ECO:0000256" key="2">
    <source>
        <dbReference type="ARBA" id="ARBA00023015"/>
    </source>
</evidence>
<dbReference type="InterPro" id="IPR036388">
    <property type="entry name" value="WH-like_DNA-bd_sf"/>
</dbReference>
<dbReference type="GO" id="GO:0016987">
    <property type="term" value="F:sigma factor activity"/>
    <property type="evidence" value="ECO:0007669"/>
    <property type="project" value="UniProtKB-KW"/>
</dbReference>
<dbReference type="GO" id="GO:0003677">
    <property type="term" value="F:DNA binding"/>
    <property type="evidence" value="ECO:0007669"/>
    <property type="project" value="UniProtKB-KW"/>
</dbReference>
<keyword evidence="5" id="KW-0804">Transcription</keyword>
<evidence type="ECO:0000259" key="7">
    <source>
        <dbReference type="Pfam" id="PF04545"/>
    </source>
</evidence>
<evidence type="ECO:0000259" key="6">
    <source>
        <dbReference type="Pfam" id="PF04542"/>
    </source>
</evidence>
<evidence type="ECO:0000313" key="9">
    <source>
        <dbReference type="Proteomes" id="UP000248840"/>
    </source>
</evidence>
<dbReference type="InterPro" id="IPR014284">
    <property type="entry name" value="RNA_pol_sigma-70_dom"/>
</dbReference>
<comment type="similarity">
    <text evidence="1">Belongs to the sigma-70 factor family. ECF subfamily.</text>
</comment>
<protein>
    <submittedName>
        <fullName evidence="8">RNA polymerase sigma-70 factor (ECF subfamily)</fullName>
    </submittedName>
</protein>
<dbReference type="InterPro" id="IPR007627">
    <property type="entry name" value="RNA_pol_sigma70_r2"/>
</dbReference>
<dbReference type="NCBIfam" id="TIGR02937">
    <property type="entry name" value="sigma70-ECF"/>
    <property type="match status" value="1"/>
</dbReference>
<dbReference type="SUPFAM" id="SSF88659">
    <property type="entry name" value="Sigma3 and sigma4 domains of RNA polymerase sigma factors"/>
    <property type="match status" value="1"/>
</dbReference>
<keyword evidence="3" id="KW-0731">Sigma factor</keyword>
<dbReference type="Pfam" id="PF04542">
    <property type="entry name" value="Sigma70_r2"/>
    <property type="match status" value="1"/>
</dbReference>
<dbReference type="CDD" id="cd06171">
    <property type="entry name" value="Sigma70_r4"/>
    <property type="match status" value="1"/>
</dbReference>
<keyword evidence="4" id="KW-0238">DNA-binding</keyword>
<dbReference type="PANTHER" id="PTHR43133">
    <property type="entry name" value="RNA POLYMERASE ECF-TYPE SIGMA FACTO"/>
    <property type="match status" value="1"/>
</dbReference>
<dbReference type="SUPFAM" id="SSF88946">
    <property type="entry name" value="Sigma2 domain of RNA polymerase sigma factors"/>
    <property type="match status" value="1"/>
</dbReference>
<sequence length="196" mass="23238">MRTLNEKKIIKLAKMGNQYAFSQLYVSHHNFVFNSISKISFDNFDKFIVEDICSMSFYKAFSKIQSFDENRASFSTWLIQIAINTLKDHIKSRAEKNKLKTINIDDTNYDFLVDDSVFIEEKMDREIIKVLFNQSLKKLSSEEQKVLDLYYNKEMTYLEITKEMGLSMDVVKVRIYRANSKFKNILSHKKINNYLN</sequence>
<dbReference type="AlphaFoldDB" id="A0A328YU81"/>
<dbReference type="InterPro" id="IPR013325">
    <property type="entry name" value="RNA_pol_sigma_r2"/>
</dbReference>
<reference evidence="8 9" key="1">
    <citation type="submission" date="2018-06" db="EMBL/GenBank/DDBJ databases">
        <title>Genomic Encyclopedia of Archaeal and Bacterial Type Strains, Phase II (KMG-II): from individual species to whole genera.</title>
        <authorList>
            <person name="Goeker M."/>
        </authorList>
    </citation>
    <scope>NUCLEOTIDE SEQUENCE [LARGE SCALE GENOMIC DNA]</scope>
    <source>
        <strain evidence="8 9">DSM 25663</strain>
    </source>
</reference>
<dbReference type="InterPro" id="IPR007630">
    <property type="entry name" value="RNA_pol_sigma70_r4"/>
</dbReference>
<dbReference type="PANTHER" id="PTHR43133:SF51">
    <property type="entry name" value="RNA POLYMERASE SIGMA FACTOR"/>
    <property type="match status" value="1"/>
</dbReference>
<dbReference type="Proteomes" id="UP000248840">
    <property type="component" value="Unassembled WGS sequence"/>
</dbReference>
<evidence type="ECO:0000256" key="5">
    <source>
        <dbReference type="ARBA" id="ARBA00023163"/>
    </source>
</evidence>
<dbReference type="GO" id="GO:0006352">
    <property type="term" value="P:DNA-templated transcription initiation"/>
    <property type="evidence" value="ECO:0007669"/>
    <property type="project" value="InterPro"/>
</dbReference>
<comment type="caution">
    <text evidence="8">The sequence shown here is derived from an EMBL/GenBank/DDBJ whole genome shotgun (WGS) entry which is preliminary data.</text>
</comment>
<dbReference type="RefSeq" id="WP_112112113.1">
    <property type="nucleotide sequence ID" value="NZ_QLSZ01000001.1"/>
</dbReference>
<evidence type="ECO:0000256" key="1">
    <source>
        <dbReference type="ARBA" id="ARBA00010641"/>
    </source>
</evidence>
<keyword evidence="2" id="KW-0805">Transcription regulation</keyword>
<accession>A0A328YU81</accession>
<gene>
    <name evidence="8" type="ORF">CLV55_101467</name>
</gene>
<dbReference type="Gene3D" id="1.10.10.10">
    <property type="entry name" value="Winged helix-like DNA-binding domain superfamily/Winged helix DNA-binding domain"/>
    <property type="match status" value="1"/>
</dbReference>
<evidence type="ECO:0000256" key="4">
    <source>
        <dbReference type="ARBA" id="ARBA00023125"/>
    </source>
</evidence>
<dbReference type="Pfam" id="PF04545">
    <property type="entry name" value="Sigma70_r4"/>
    <property type="match status" value="1"/>
</dbReference>